<keyword evidence="2" id="KW-1185">Reference proteome</keyword>
<dbReference type="EMBL" id="KZ506071">
    <property type="protein sequence ID" value="PKU41805.1"/>
    <property type="molecule type" value="Genomic_DNA"/>
</dbReference>
<evidence type="ECO:0000313" key="1">
    <source>
        <dbReference type="EMBL" id="PKU41805.1"/>
    </source>
</evidence>
<protein>
    <submittedName>
        <fullName evidence="1">Rna-directed dna polymerase from mobile element jockey-like</fullName>
    </submittedName>
</protein>
<accession>A0A2I0U6Y4</accession>
<reference evidence="2" key="1">
    <citation type="submission" date="2017-11" db="EMBL/GenBank/DDBJ databases">
        <authorList>
            <person name="Lima N.C."/>
            <person name="Parody-Merino A.M."/>
            <person name="Battley P.F."/>
            <person name="Fidler A.E."/>
            <person name="Prosdocimi F."/>
        </authorList>
    </citation>
    <scope>NUCLEOTIDE SEQUENCE [LARGE SCALE GENOMIC DNA]</scope>
</reference>
<dbReference type="Proteomes" id="UP000233556">
    <property type="component" value="Unassembled WGS sequence"/>
</dbReference>
<dbReference type="AlphaFoldDB" id="A0A2I0U6Y4"/>
<evidence type="ECO:0000313" key="2">
    <source>
        <dbReference type="Proteomes" id="UP000233556"/>
    </source>
</evidence>
<proteinExistence type="predicted"/>
<dbReference type="PANTHER" id="PTHR33332">
    <property type="entry name" value="REVERSE TRANSCRIPTASE DOMAIN-CONTAINING PROTEIN"/>
    <property type="match status" value="1"/>
</dbReference>
<gene>
    <name evidence="1" type="ORF">llap_7889</name>
</gene>
<name>A0A2I0U6Y4_LIMLA</name>
<sequence>MDFSKGFDTVSHKILTEKLLMYGLGLDDEAECTLSKFADDTKLADILEGHPAIQRDLGRLEKWADRNLMQFNKKCKVLPQGRNNPRHQYTLGITQMENSFAERVLGVLVDTRLNLRIRCLSQKELIIEIIAASSSQRKGDLNVRVIVYANLCLMLKGCNRKSGAHISSHKENRRGGYPD</sequence>
<dbReference type="OrthoDB" id="411173at2759"/>
<dbReference type="GO" id="GO:0003964">
    <property type="term" value="F:RNA-directed DNA polymerase activity"/>
    <property type="evidence" value="ECO:0007669"/>
    <property type="project" value="UniProtKB-KW"/>
</dbReference>
<reference evidence="2" key="2">
    <citation type="submission" date="2017-12" db="EMBL/GenBank/DDBJ databases">
        <title>Genome sequence of the Bar-tailed Godwit (Limosa lapponica baueri).</title>
        <authorList>
            <person name="Lima N.C.B."/>
            <person name="Parody-Merino A.M."/>
            <person name="Battley P.F."/>
            <person name="Fidler A.E."/>
            <person name="Prosdocimi F."/>
        </authorList>
    </citation>
    <scope>NUCLEOTIDE SEQUENCE [LARGE SCALE GENOMIC DNA]</scope>
</reference>
<keyword evidence="1" id="KW-0808">Transferase</keyword>
<keyword evidence="1" id="KW-0695">RNA-directed DNA polymerase</keyword>
<organism evidence="1 2">
    <name type="scientific">Limosa lapponica baueri</name>
    <dbReference type="NCBI Taxonomy" id="1758121"/>
    <lineage>
        <taxon>Eukaryota</taxon>
        <taxon>Metazoa</taxon>
        <taxon>Chordata</taxon>
        <taxon>Craniata</taxon>
        <taxon>Vertebrata</taxon>
        <taxon>Euteleostomi</taxon>
        <taxon>Archelosauria</taxon>
        <taxon>Archosauria</taxon>
        <taxon>Dinosauria</taxon>
        <taxon>Saurischia</taxon>
        <taxon>Theropoda</taxon>
        <taxon>Coelurosauria</taxon>
        <taxon>Aves</taxon>
        <taxon>Neognathae</taxon>
        <taxon>Neoaves</taxon>
        <taxon>Charadriiformes</taxon>
        <taxon>Scolopacidae</taxon>
        <taxon>Limosa</taxon>
    </lineage>
</organism>
<keyword evidence="1" id="KW-0548">Nucleotidyltransferase</keyword>